<keyword evidence="4" id="KW-0813">Transport</keyword>
<feature type="transmembrane region" description="Helical" evidence="19">
    <location>
        <begin position="568"/>
        <end position="591"/>
    </location>
</feature>
<evidence type="ECO:0000256" key="12">
    <source>
        <dbReference type="ARBA" id="ARBA00022842"/>
    </source>
</evidence>
<feature type="transmembrane region" description="Helical" evidence="19">
    <location>
        <begin position="231"/>
        <end position="250"/>
    </location>
</feature>
<dbReference type="RefSeq" id="WP_390301548.1">
    <property type="nucleotide sequence ID" value="NZ_JBHRRZ010000001.1"/>
</dbReference>
<keyword evidence="17 19" id="KW-0472">Membrane</keyword>
<dbReference type="Pfam" id="PF00702">
    <property type="entry name" value="Hydrolase"/>
    <property type="match status" value="1"/>
</dbReference>
<dbReference type="InterPro" id="IPR036412">
    <property type="entry name" value="HAD-like_sf"/>
</dbReference>
<dbReference type="InterPro" id="IPR044492">
    <property type="entry name" value="P_typ_ATPase_HD_dom"/>
</dbReference>
<dbReference type="InterPro" id="IPR008250">
    <property type="entry name" value="ATPase_P-typ_transduc_dom_A_sf"/>
</dbReference>
<keyword evidence="15" id="KW-0186">Copper</keyword>
<dbReference type="Gene3D" id="2.70.150.10">
    <property type="entry name" value="Calcium-transporting ATPase, cytoplasmic transduction domain A"/>
    <property type="match status" value="1"/>
</dbReference>
<comment type="subcellular location">
    <subcellularLocation>
        <location evidence="1">Cell membrane</location>
        <topology evidence="1">Multi-pass membrane protein</topology>
    </subcellularLocation>
</comment>
<dbReference type="NCBIfam" id="TIGR01494">
    <property type="entry name" value="ATPase_P-type"/>
    <property type="match status" value="1"/>
</dbReference>
<dbReference type="InterPro" id="IPR001757">
    <property type="entry name" value="P_typ_ATPase"/>
</dbReference>
<comment type="catalytic activity">
    <reaction evidence="18">
        <text>Cu(+)(in) + ATP + H2O = Cu(+)(out) + ADP + phosphate + H(+)</text>
        <dbReference type="Rhea" id="RHEA:25792"/>
        <dbReference type="ChEBI" id="CHEBI:15377"/>
        <dbReference type="ChEBI" id="CHEBI:15378"/>
        <dbReference type="ChEBI" id="CHEBI:30616"/>
        <dbReference type="ChEBI" id="CHEBI:43474"/>
        <dbReference type="ChEBI" id="CHEBI:49552"/>
        <dbReference type="ChEBI" id="CHEBI:456216"/>
        <dbReference type="EC" id="7.2.2.8"/>
    </reaction>
</comment>
<reference evidence="22" key="1">
    <citation type="journal article" date="2019" name="Int. J. Syst. Evol. Microbiol.">
        <title>The Global Catalogue of Microorganisms (GCM) 10K type strain sequencing project: providing services to taxonomists for standard genome sequencing and annotation.</title>
        <authorList>
            <consortium name="The Broad Institute Genomics Platform"/>
            <consortium name="The Broad Institute Genome Sequencing Center for Infectious Disease"/>
            <person name="Wu L."/>
            <person name="Ma J."/>
        </authorList>
    </citation>
    <scope>NUCLEOTIDE SEQUENCE [LARGE SCALE GENOMIC DNA]</scope>
    <source>
        <strain evidence="22">KCTC 13193</strain>
    </source>
</reference>
<evidence type="ECO:0000256" key="15">
    <source>
        <dbReference type="ARBA" id="ARBA00023008"/>
    </source>
</evidence>
<evidence type="ECO:0000256" key="19">
    <source>
        <dbReference type="RuleBase" id="RU362081"/>
    </source>
</evidence>
<keyword evidence="14 19" id="KW-1133">Transmembrane helix</keyword>
<evidence type="ECO:0000256" key="17">
    <source>
        <dbReference type="ARBA" id="ARBA00023136"/>
    </source>
</evidence>
<keyword evidence="6" id="KW-0597">Phosphoprotein</keyword>
<dbReference type="SUPFAM" id="SSF81653">
    <property type="entry name" value="Calcium ATPase, transduction domain A"/>
    <property type="match status" value="1"/>
</dbReference>
<name>A0ABV7A1R3_9BACI</name>
<dbReference type="SFLD" id="SFLDG00002">
    <property type="entry name" value="C1.7:_P-type_atpase_like"/>
    <property type="match status" value="1"/>
</dbReference>
<dbReference type="InterPro" id="IPR027256">
    <property type="entry name" value="P-typ_ATPase_IB"/>
</dbReference>
<dbReference type="InterPro" id="IPR023214">
    <property type="entry name" value="HAD_sf"/>
</dbReference>
<keyword evidence="9 19" id="KW-0547">Nucleotide-binding</keyword>
<organism evidence="21 22">
    <name type="scientific">Virgibacillus sediminis</name>
    <dbReference type="NCBI Taxonomy" id="202260"/>
    <lineage>
        <taxon>Bacteria</taxon>
        <taxon>Bacillati</taxon>
        <taxon>Bacillota</taxon>
        <taxon>Bacilli</taxon>
        <taxon>Bacillales</taxon>
        <taxon>Bacillaceae</taxon>
        <taxon>Virgibacillus</taxon>
    </lineage>
</organism>
<dbReference type="NCBIfam" id="TIGR01525">
    <property type="entry name" value="ATPase-IB_hvy"/>
    <property type="match status" value="1"/>
</dbReference>
<dbReference type="NCBIfam" id="TIGR01511">
    <property type="entry name" value="ATPase-IB1_Cu"/>
    <property type="match status" value="1"/>
</dbReference>
<evidence type="ECO:0000256" key="2">
    <source>
        <dbReference type="ARBA" id="ARBA00006024"/>
    </source>
</evidence>
<evidence type="ECO:0000259" key="20">
    <source>
        <dbReference type="Pfam" id="PF00122"/>
    </source>
</evidence>
<dbReference type="PANTHER" id="PTHR43520">
    <property type="entry name" value="ATP7, ISOFORM B"/>
    <property type="match status" value="1"/>
</dbReference>
<dbReference type="EC" id="7.2.2.8" evidence="3"/>
<comment type="similarity">
    <text evidence="2 19">Belongs to the cation transport ATPase (P-type) (TC 3.A.3) family. Type IB subfamily.</text>
</comment>
<evidence type="ECO:0000256" key="18">
    <source>
        <dbReference type="ARBA" id="ARBA00049289"/>
    </source>
</evidence>
<evidence type="ECO:0000256" key="10">
    <source>
        <dbReference type="ARBA" id="ARBA00022796"/>
    </source>
</evidence>
<feature type="transmembrane region" description="Helical" evidence="19">
    <location>
        <begin position="76"/>
        <end position="93"/>
    </location>
</feature>
<evidence type="ECO:0000256" key="11">
    <source>
        <dbReference type="ARBA" id="ARBA00022840"/>
    </source>
</evidence>
<dbReference type="PANTHER" id="PTHR43520:SF5">
    <property type="entry name" value="CATION-TRANSPORTING P-TYPE ATPASE-RELATED"/>
    <property type="match status" value="1"/>
</dbReference>
<dbReference type="PROSITE" id="PS00154">
    <property type="entry name" value="ATPASE_E1_E2"/>
    <property type="match status" value="1"/>
</dbReference>
<sequence>MIQMFLGVDWGFPGDLYILFALSTVVFFYGGWPFLTGAASELREKNPGMMTLIGLAITIAYGYSTIVVFGWEGDQLFWELATLVDIMLLGHWIEMRSIMGASNALEQLVKLMPNEAHRLNEKDEVEDVPVSELKSKDHVLIKPGEKIPVDGTIVDGNSAIDEAMLTGESVPVEKSTGDEVIGGSINKEGSLTVQVEKTGEESYLSKVITMVKEAQESKSKTQDLTNRAAKWLFYLALVAGFLTLFIWLLLGYSFDAALQRMVTVMVITCPHALGLAAPLVVAVSTAISAKNGLLIRNRGNFEEARNLNAVVFDKTGTLTKGEFGVTDVVPREGYSEEDVVYYAASLEQQSEHPIAAGIVNEAKEKVIHLGKIEEFQSITGKGIEGKVDGNKINAVSPGYVKSQNLVYDKDLFNQMSEEGKTVIFVLMNDTLIGMIALADMVRDTAKEAVARLRDKGIRSIMLTGDNKKVANWVAKQLGIDEVYAEVLPDDKANQVKKIQGKGCKVAMTGDGINDAPALATADLGIAIGAGTDVAMETADVVLVKSNPNDVVGLMDLSRKTYRKMVQNLWWATGYNIVAIPLAAGILAPIGIVLSPAVGAVLMSLSTVIVAINAQLLKA</sequence>
<keyword evidence="22" id="KW-1185">Reference proteome</keyword>
<comment type="caution">
    <text evidence="21">The sequence shown here is derived from an EMBL/GenBank/DDBJ whole genome shotgun (WGS) entry which is preliminary data.</text>
</comment>
<protein>
    <recommendedName>
        <fullName evidence="3">P-type Cu(+) transporter</fullName>
        <ecNumber evidence="3">7.2.2.8</ecNumber>
    </recommendedName>
</protein>
<dbReference type="PRINTS" id="PR00943">
    <property type="entry name" value="CUATPASE"/>
</dbReference>
<accession>A0ABV7A1R3</accession>
<evidence type="ECO:0000256" key="3">
    <source>
        <dbReference type="ARBA" id="ARBA00012517"/>
    </source>
</evidence>
<evidence type="ECO:0000256" key="4">
    <source>
        <dbReference type="ARBA" id="ARBA00022448"/>
    </source>
</evidence>
<evidence type="ECO:0000313" key="21">
    <source>
        <dbReference type="EMBL" id="MFC2946869.1"/>
    </source>
</evidence>
<evidence type="ECO:0000256" key="7">
    <source>
        <dbReference type="ARBA" id="ARBA00022692"/>
    </source>
</evidence>
<evidence type="ECO:0000256" key="8">
    <source>
        <dbReference type="ARBA" id="ARBA00022723"/>
    </source>
</evidence>
<dbReference type="SFLD" id="SFLDF00027">
    <property type="entry name" value="p-type_atpase"/>
    <property type="match status" value="1"/>
</dbReference>
<evidence type="ECO:0000256" key="5">
    <source>
        <dbReference type="ARBA" id="ARBA00022475"/>
    </source>
</evidence>
<dbReference type="EMBL" id="JBHRRZ010000001">
    <property type="protein sequence ID" value="MFC2946869.1"/>
    <property type="molecule type" value="Genomic_DNA"/>
</dbReference>
<proteinExistence type="inferred from homology"/>
<feature type="transmembrane region" description="Helical" evidence="19">
    <location>
        <begin position="597"/>
        <end position="616"/>
    </location>
</feature>
<feature type="domain" description="P-type ATPase A" evidence="20">
    <location>
        <begin position="111"/>
        <end position="211"/>
    </location>
</feature>
<evidence type="ECO:0000256" key="1">
    <source>
        <dbReference type="ARBA" id="ARBA00004651"/>
    </source>
</evidence>
<dbReference type="InterPro" id="IPR023298">
    <property type="entry name" value="ATPase_P-typ_TM_dom_sf"/>
</dbReference>
<evidence type="ECO:0000256" key="13">
    <source>
        <dbReference type="ARBA" id="ARBA00022967"/>
    </source>
</evidence>
<dbReference type="Pfam" id="PF00122">
    <property type="entry name" value="E1-E2_ATPase"/>
    <property type="match status" value="1"/>
</dbReference>
<dbReference type="SUPFAM" id="SSF81665">
    <property type="entry name" value="Calcium ATPase, transmembrane domain M"/>
    <property type="match status" value="1"/>
</dbReference>
<dbReference type="InterPro" id="IPR059000">
    <property type="entry name" value="ATPase_P-type_domA"/>
</dbReference>
<dbReference type="SUPFAM" id="SSF56784">
    <property type="entry name" value="HAD-like"/>
    <property type="match status" value="1"/>
</dbReference>
<dbReference type="Gene3D" id="3.40.50.1000">
    <property type="entry name" value="HAD superfamily/HAD-like"/>
    <property type="match status" value="1"/>
</dbReference>
<evidence type="ECO:0000313" key="22">
    <source>
        <dbReference type="Proteomes" id="UP001595387"/>
    </source>
</evidence>
<dbReference type="SFLD" id="SFLDS00003">
    <property type="entry name" value="Haloacid_Dehalogenase"/>
    <property type="match status" value="1"/>
</dbReference>
<evidence type="ECO:0000256" key="16">
    <source>
        <dbReference type="ARBA" id="ARBA00023065"/>
    </source>
</evidence>
<keyword evidence="16" id="KW-0406">Ion transport</keyword>
<gene>
    <name evidence="21" type="ORF">ACFODW_00620</name>
</gene>
<keyword evidence="12" id="KW-0460">Magnesium</keyword>
<dbReference type="PRINTS" id="PR00119">
    <property type="entry name" value="CATATPASE"/>
</dbReference>
<feature type="transmembrane region" description="Helical" evidence="19">
    <location>
        <begin position="16"/>
        <end position="35"/>
    </location>
</feature>
<feature type="transmembrane region" description="Helical" evidence="19">
    <location>
        <begin position="47"/>
        <end position="70"/>
    </location>
</feature>
<dbReference type="Proteomes" id="UP001595387">
    <property type="component" value="Unassembled WGS sequence"/>
</dbReference>
<keyword evidence="8 19" id="KW-0479">Metal-binding</keyword>
<feature type="transmembrane region" description="Helical" evidence="19">
    <location>
        <begin position="262"/>
        <end position="289"/>
    </location>
</feature>
<dbReference type="InterPro" id="IPR023299">
    <property type="entry name" value="ATPase_P-typ_cyto_dom_N"/>
</dbReference>
<dbReference type="InterPro" id="IPR018303">
    <property type="entry name" value="ATPase_P-typ_P_site"/>
</dbReference>
<keyword evidence="11 19" id="KW-0067">ATP-binding</keyword>
<keyword evidence="7 19" id="KW-0812">Transmembrane</keyword>
<dbReference type="Gene3D" id="3.40.1110.10">
    <property type="entry name" value="Calcium-transporting ATPase, cytoplasmic domain N"/>
    <property type="match status" value="1"/>
</dbReference>
<evidence type="ECO:0000256" key="14">
    <source>
        <dbReference type="ARBA" id="ARBA00022989"/>
    </source>
</evidence>
<keyword evidence="5 19" id="KW-1003">Cell membrane</keyword>
<keyword evidence="13" id="KW-1278">Translocase</keyword>
<evidence type="ECO:0000256" key="6">
    <source>
        <dbReference type="ARBA" id="ARBA00022553"/>
    </source>
</evidence>
<evidence type="ECO:0000256" key="9">
    <source>
        <dbReference type="ARBA" id="ARBA00022741"/>
    </source>
</evidence>
<keyword evidence="10" id="KW-0187">Copper transport</keyword>